<reference evidence="13" key="1">
    <citation type="journal article" date="2017" name="Genome Biol.">
        <title>Comparative genomics reveals high biological diversity and specific adaptations in the industrially and medically important fungal genus Aspergillus.</title>
        <authorList>
            <person name="de Vries R.P."/>
            <person name="Riley R."/>
            <person name="Wiebenga A."/>
            <person name="Aguilar-Osorio G."/>
            <person name="Amillis S."/>
            <person name="Uchima C.A."/>
            <person name="Anderluh G."/>
            <person name="Asadollahi M."/>
            <person name="Askin M."/>
            <person name="Barry K."/>
            <person name="Battaglia E."/>
            <person name="Bayram O."/>
            <person name="Benocci T."/>
            <person name="Braus-Stromeyer S.A."/>
            <person name="Caldana C."/>
            <person name="Canovas D."/>
            <person name="Cerqueira G.C."/>
            <person name="Chen F."/>
            <person name="Chen W."/>
            <person name="Choi C."/>
            <person name="Clum A."/>
            <person name="Dos Santos R.A."/>
            <person name="Damasio A.R."/>
            <person name="Diallinas G."/>
            <person name="Emri T."/>
            <person name="Fekete E."/>
            <person name="Flipphi M."/>
            <person name="Freyberg S."/>
            <person name="Gallo A."/>
            <person name="Gournas C."/>
            <person name="Habgood R."/>
            <person name="Hainaut M."/>
            <person name="Harispe M.L."/>
            <person name="Henrissat B."/>
            <person name="Hilden K.S."/>
            <person name="Hope R."/>
            <person name="Hossain A."/>
            <person name="Karabika E."/>
            <person name="Karaffa L."/>
            <person name="Karanyi Z."/>
            <person name="Krasevec N."/>
            <person name="Kuo A."/>
            <person name="Kusch H."/>
            <person name="LaButti K."/>
            <person name="Lagendijk E.L."/>
            <person name="Lapidus A."/>
            <person name="Levasseur A."/>
            <person name="Lindquist E."/>
            <person name="Lipzen A."/>
            <person name="Logrieco A.F."/>
            <person name="MacCabe A."/>
            <person name="Maekelae M.R."/>
            <person name="Malavazi I."/>
            <person name="Melin P."/>
            <person name="Meyer V."/>
            <person name="Mielnichuk N."/>
            <person name="Miskei M."/>
            <person name="Molnar A.P."/>
            <person name="Mule G."/>
            <person name="Ngan C.Y."/>
            <person name="Orejas M."/>
            <person name="Orosz E."/>
            <person name="Ouedraogo J.P."/>
            <person name="Overkamp K.M."/>
            <person name="Park H.-S."/>
            <person name="Perrone G."/>
            <person name="Piumi F."/>
            <person name="Punt P.J."/>
            <person name="Ram A.F."/>
            <person name="Ramon A."/>
            <person name="Rauscher S."/>
            <person name="Record E."/>
            <person name="Riano-Pachon D.M."/>
            <person name="Robert V."/>
            <person name="Roehrig J."/>
            <person name="Ruller R."/>
            <person name="Salamov A."/>
            <person name="Salih N.S."/>
            <person name="Samson R.A."/>
            <person name="Sandor E."/>
            <person name="Sanguinetti M."/>
            <person name="Schuetze T."/>
            <person name="Sepcic K."/>
            <person name="Shelest E."/>
            <person name="Sherlock G."/>
            <person name="Sophianopoulou V."/>
            <person name="Squina F.M."/>
            <person name="Sun H."/>
            <person name="Susca A."/>
            <person name="Todd R.B."/>
            <person name="Tsang A."/>
            <person name="Unkles S.E."/>
            <person name="van de Wiele N."/>
            <person name="van Rossen-Uffink D."/>
            <person name="Oliveira J.V."/>
            <person name="Vesth T.C."/>
            <person name="Visser J."/>
            <person name="Yu J.-H."/>
            <person name="Zhou M."/>
            <person name="Andersen M.R."/>
            <person name="Archer D.B."/>
            <person name="Baker S.E."/>
            <person name="Benoit I."/>
            <person name="Brakhage A.A."/>
            <person name="Braus G.H."/>
            <person name="Fischer R."/>
            <person name="Frisvad J.C."/>
            <person name="Goldman G.H."/>
            <person name="Houbraken J."/>
            <person name="Oakley B."/>
            <person name="Pocsi I."/>
            <person name="Scazzocchio C."/>
            <person name="Seiboth B."/>
            <person name="vanKuyk P.A."/>
            <person name="Wortman J."/>
            <person name="Dyer P.S."/>
            <person name="Grigoriev I.V."/>
        </authorList>
    </citation>
    <scope>NUCLEOTIDE SEQUENCE [LARGE SCALE GENOMIC DNA]</scope>
    <source>
        <strain evidence="13">DTO 134E9</strain>
    </source>
</reference>
<feature type="binding site" evidence="10">
    <location>
        <position position="240"/>
    </location>
    <ligand>
        <name>S-adenosyl-L-methionine</name>
        <dbReference type="ChEBI" id="CHEBI:59789"/>
    </ligand>
</feature>
<feature type="binding site" evidence="10">
    <location>
        <position position="100"/>
    </location>
    <ligand>
        <name>S-adenosyl-L-methionine</name>
        <dbReference type="ChEBI" id="CHEBI:59789"/>
    </ligand>
</feature>
<evidence type="ECO:0000256" key="5">
    <source>
        <dbReference type="ARBA" id="ARBA00017497"/>
    </source>
</evidence>
<dbReference type="EMBL" id="KV878212">
    <property type="protein sequence ID" value="OJJ35092.1"/>
    <property type="molecule type" value="Genomic_DNA"/>
</dbReference>
<evidence type="ECO:0000313" key="13">
    <source>
        <dbReference type="Proteomes" id="UP000184383"/>
    </source>
</evidence>
<keyword evidence="6 9" id="KW-0489">Methyltransferase</keyword>
<dbReference type="RefSeq" id="XP_040688768.1">
    <property type="nucleotide sequence ID" value="XM_040833036.1"/>
</dbReference>
<evidence type="ECO:0000313" key="12">
    <source>
        <dbReference type="EMBL" id="OJJ35092.1"/>
    </source>
</evidence>
<dbReference type="Pfam" id="PF04072">
    <property type="entry name" value="LCM"/>
    <property type="match status" value="1"/>
</dbReference>
<evidence type="ECO:0000256" key="11">
    <source>
        <dbReference type="SAM" id="MobiDB-lite"/>
    </source>
</evidence>
<feature type="binding site" evidence="10">
    <location>
        <position position="125"/>
    </location>
    <ligand>
        <name>S-adenosyl-L-methionine</name>
        <dbReference type="ChEBI" id="CHEBI:59789"/>
    </ligand>
</feature>
<dbReference type="PANTHER" id="PTHR13600">
    <property type="entry name" value="LEUCINE CARBOXYL METHYLTRANSFERASE"/>
    <property type="match status" value="1"/>
</dbReference>
<dbReference type="PIRSF" id="PIRSF016305">
    <property type="entry name" value="LCM_mtfrase"/>
    <property type="match status" value="1"/>
</dbReference>
<dbReference type="GO" id="GO:0018423">
    <property type="term" value="F:protein C-terminal leucine carboxyl O-methyltransferase activity"/>
    <property type="evidence" value="ECO:0007669"/>
    <property type="project" value="UniProtKB-EC"/>
</dbReference>
<evidence type="ECO:0000256" key="9">
    <source>
        <dbReference type="PIRNR" id="PIRNR016305"/>
    </source>
</evidence>
<evidence type="ECO:0000256" key="2">
    <source>
        <dbReference type="ARBA" id="ARBA00003455"/>
    </source>
</evidence>
<dbReference type="InterPro" id="IPR016651">
    <property type="entry name" value="LCMT1"/>
</dbReference>
<dbReference type="AlphaFoldDB" id="A0A1L9RJI7"/>
<feature type="region of interest" description="Disordered" evidence="11">
    <location>
        <begin position="1"/>
        <end position="57"/>
    </location>
</feature>
<evidence type="ECO:0000256" key="7">
    <source>
        <dbReference type="ARBA" id="ARBA00022679"/>
    </source>
</evidence>
<evidence type="ECO:0000256" key="3">
    <source>
        <dbReference type="ARBA" id="ARBA00010703"/>
    </source>
</evidence>
<dbReference type="OrthoDB" id="203237at2759"/>
<gene>
    <name evidence="12" type="ORF">ASPWEDRAFT_27764</name>
</gene>
<dbReference type="SUPFAM" id="SSF53335">
    <property type="entry name" value="S-adenosyl-L-methionine-dependent methyltransferases"/>
    <property type="match status" value="1"/>
</dbReference>
<dbReference type="PANTHER" id="PTHR13600:SF21">
    <property type="entry name" value="LEUCINE CARBOXYL METHYLTRANSFERASE 1"/>
    <property type="match status" value="1"/>
</dbReference>
<dbReference type="STRING" id="1073089.A0A1L9RJI7"/>
<evidence type="ECO:0000256" key="1">
    <source>
        <dbReference type="ARBA" id="ARBA00000724"/>
    </source>
</evidence>
<evidence type="ECO:0000256" key="8">
    <source>
        <dbReference type="ARBA" id="ARBA00022691"/>
    </source>
</evidence>
<feature type="binding site" evidence="10">
    <location>
        <begin position="200"/>
        <end position="201"/>
    </location>
    <ligand>
        <name>S-adenosyl-L-methionine</name>
        <dbReference type="ChEBI" id="CHEBI:59789"/>
    </ligand>
</feature>
<dbReference type="InterPro" id="IPR029063">
    <property type="entry name" value="SAM-dependent_MTases_sf"/>
</dbReference>
<accession>A0A1L9RJI7</accession>
<organism evidence="12 13">
    <name type="scientific">Aspergillus wentii DTO 134E9</name>
    <dbReference type="NCBI Taxonomy" id="1073089"/>
    <lineage>
        <taxon>Eukaryota</taxon>
        <taxon>Fungi</taxon>
        <taxon>Dikarya</taxon>
        <taxon>Ascomycota</taxon>
        <taxon>Pezizomycotina</taxon>
        <taxon>Eurotiomycetes</taxon>
        <taxon>Eurotiomycetidae</taxon>
        <taxon>Eurotiales</taxon>
        <taxon>Aspergillaceae</taxon>
        <taxon>Aspergillus</taxon>
        <taxon>Aspergillus subgen. Cremei</taxon>
    </lineage>
</organism>
<proteinExistence type="inferred from homology"/>
<comment type="function">
    <text evidence="2 9">Methylates the carboxyl group of the C-terminal leucine residue of protein phosphatase 2A catalytic subunits to form alpha-leucine ester residues.</text>
</comment>
<keyword evidence="13" id="KW-1185">Reference proteome</keyword>
<dbReference type="FunFam" id="3.40.50.150:FF:000369">
    <property type="entry name" value="Leucine carboxyl methyltransferase 1"/>
    <property type="match status" value="1"/>
</dbReference>
<dbReference type="GeneID" id="63748884"/>
<name>A0A1L9RJI7_ASPWE</name>
<dbReference type="InterPro" id="IPR007213">
    <property type="entry name" value="Ppm1/Ppm2/Tcmp"/>
</dbReference>
<keyword evidence="7 9" id="KW-0808">Transferase</keyword>
<evidence type="ECO:0000256" key="10">
    <source>
        <dbReference type="PIRSR" id="PIRSR016305-1"/>
    </source>
</evidence>
<dbReference type="GO" id="GO:0032259">
    <property type="term" value="P:methylation"/>
    <property type="evidence" value="ECO:0007669"/>
    <property type="project" value="UniProtKB-KW"/>
</dbReference>
<comment type="catalytic activity">
    <reaction evidence="1 9">
        <text>[phosphatase 2A protein]-C-terminal L-leucine + S-adenosyl-L-methionine = [phosphatase 2A protein]-C-terminal L-leucine methyl ester + S-adenosyl-L-homocysteine</text>
        <dbReference type="Rhea" id="RHEA:48544"/>
        <dbReference type="Rhea" id="RHEA-COMP:12134"/>
        <dbReference type="Rhea" id="RHEA-COMP:12135"/>
        <dbReference type="ChEBI" id="CHEBI:57856"/>
        <dbReference type="ChEBI" id="CHEBI:59789"/>
        <dbReference type="ChEBI" id="CHEBI:90516"/>
        <dbReference type="ChEBI" id="CHEBI:90517"/>
        <dbReference type="EC" id="2.1.1.233"/>
    </reaction>
</comment>
<sequence length="391" mass="42463">MSASHIPNLNTLRRGGGGARGRFRGRGGASAGSAGEDSSSPGTRSAGKDRVVQGTDNDASVSRLSAVNLGYLEDPFAQALTPPGLETRRLPIINRGTYVRTTAIDRLVSNFLEQGQRRKQIISLGAGSDTRVFRLLSFQQPPDVVYHEIDFPVNAAAKIKLIRSLPLLQRTLGVGRSGEVTISDAGDALHSPSYHIHPIDLRSLAKQTPPTFSSSSPQDSTAITRLPGVDTTLPTLLISECCLVYLTPSEAADVVGYFTKTLFPVSSSTAPLGLIIYEPIRPDDAFGRTMVSNLAARGIQLQTLHKYASLEAQRQRLAEHGFDGGQTAADVDFIWEQWVSEGEKERVAGLEMLDEMEEWRLLARHYCIAWGWREGDSGGFEGWKSIAGQSE</sequence>
<evidence type="ECO:0000256" key="6">
    <source>
        <dbReference type="ARBA" id="ARBA00022603"/>
    </source>
</evidence>
<comment type="similarity">
    <text evidence="3 9">Belongs to the methyltransferase superfamily. LCMT family.</text>
</comment>
<dbReference type="EC" id="2.1.1.233" evidence="4 9"/>
<dbReference type="Gene3D" id="3.40.50.150">
    <property type="entry name" value="Vaccinia Virus protein VP39"/>
    <property type="match status" value="1"/>
</dbReference>
<evidence type="ECO:0000256" key="4">
    <source>
        <dbReference type="ARBA" id="ARBA00012834"/>
    </source>
</evidence>
<dbReference type="Proteomes" id="UP000184383">
    <property type="component" value="Unassembled WGS sequence"/>
</dbReference>
<feature type="compositionally biased region" description="Gly residues" evidence="11">
    <location>
        <begin position="14"/>
        <end position="30"/>
    </location>
</feature>
<keyword evidence="8 9" id="KW-0949">S-adenosyl-L-methionine</keyword>
<dbReference type="VEuPathDB" id="FungiDB:ASPWEDRAFT_27764"/>
<protein>
    <recommendedName>
        <fullName evidence="5 9">Leucine carboxyl methyltransferase 1</fullName>
        <ecNumber evidence="4 9">2.1.1.233</ecNumber>
    </recommendedName>
</protein>
<feature type="compositionally biased region" description="Polar residues" evidence="11">
    <location>
        <begin position="1"/>
        <end position="11"/>
    </location>
</feature>